<feature type="domain" description="tRNA (32-2'-O)-methyltransferase regulator THADA-like TPR repeats region" evidence="6">
    <location>
        <begin position="245"/>
        <end position="541"/>
    </location>
</feature>
<evidence type="ECO:0000259" key="7">
    <source>
        <dbReference type="Pfam" id="PF25151"/>
    </source>
</evidence>
<sequence>MMEEPQTTVTGQFNPHEFANASTIAKWLDGVPDEQKLPTAQEAFTALLKDAAQPVKSSSQACVKLCGFVQLCTKSKHDGIRQWAFEEHTSMRLFDFYIEWNEHDQHRSMRLVLDVLMTTFLRNPNPEVGMRIKTAIMDTLLGIISKQTTRPLVKSSLHCVVHFLSKQAITLDEVGATYRKVNMYVRAFPTLLLWRSLVGVMFSWMDMHYVTPIAGKFIVNIFTGLRSMAQTGTHPDVDGFGAGTWQVWLQDALAENMERLESLKNYIITPLFTIDRASGLELLKLYNEESITRAHDGKWASLRLSILEVGKKAGMVDEPGNIDLNADQSATITLQSSVLESFLVHPAHLNRSSGLSLLVSSSATTKPLSDETLRLVRSHLAAYYADADAKFRNDILSLTKDLVHRVKYVMNMASRSLVKAEAKAQHTLVDDQPPKEKKQKTKKGTENLITDPRVAQAVLDRHAAFLKWYVEFLKGELIPTASYQRHITALKAILPVLKLGKHASGSDDSLDMDTARSIFTDPTCVRLLLDLLLDPFDDVRETAMGVLLMVPQEFMIQPIEGAAGSTTLVDALAEFCTRAAALADRTGRADHGNGAARAQGLLCSWLGTKESRIGLIQDKIAQLEAKLSKARQDLGRSAMEDSLHGDYAALGYMLQVLTKADTYQAEGDRSLIGKLYQRIVNCSVEAWDIVKHVLCDDSPEGHLPEEMEDIEGLDTKDLLSYSFRAIHESSNVMRMIASGVGSWSVESALIPPKEVFDAIGDLSFNQLAMLRHRGAFTTVSSTFTTCCQMVRQAPDSYQSDHLRRWYEQAKHYIETLASATRRSAGIPSLIIGVLAANADSPSFEEVFRELGEIAKRPALAKNTDGSNLPQVHALNCIRGIFRTSLLSKRAESYLPATLELAATCLKSEIWAIRNCGLLLLRSLIDCLFGTGESKHVTEAGWDGHTIRISYNKYPTLPGVLVGLLKSAGPSDLTPGLSSTGAAEAVFPVLDIIRRAGPPDEYRDELFGYIKGYLGSKLWHVREIAARTLCSFLLSGDWVGTIKDLIYEPLLRQDYNGLHGALMTAKFVLERKLESIPESSKAGGKQDAEVLYDEYLGDFHDALSNLHPSLYDNVHGYYAGLPLSEECLAAFYEIQNTLLKRGFQGFSDTISWILKDDVPKSDDSEDDEIDWTLEMDGIFTEEENEACTQSALLQLQRSLMTVYSSANRLTNAAIALLIRRVQDFGLKGDTDTARKILEVLPEVWGPIVERDGLRRRIMYFFMCDIAGDTGAVVHVKHGSPEIRALALGFIKKMLDAELRQYLRGCGSLEFASPRTMELWQDLQTGVMDPGLSQVILVTSGSITALVTLQARLGWGESLKAWGRMVADALDIDNTFDTRFAAAAALQSYFISAGHLAKHPEHLPALLALYDALNDDDDEVRDMATQVAGIVTGETVTTIEAADQLLDWMTPHFRDEEEFRYAVVRRLAGIANKYIEWPSAEILLTQALDFDDSLFAEEEQNLFVDEIRESKRFLRVFRKLRLDEQEEVYRVFRSWTTDGLEALVRLASEKQDGPLGWTADQHVFAVCAGVILSGVALRSSDAACGALLDRLAEVSGKSRLHGSLMAMMQDGR</sequence>
<dbReference type="SUPFAM" id="SSF48371">
    <property type="entry name" value="ARM repeat"/>
    <property type="match status" value="1"/>
</dbReference>
<feature type="domain" description="tRNA (32-2'-O)-methyltransferase regulator THADA-like C-terminal TPR repeats region" evidence="7">
    <location>
        <begin position="913"/>
        <end position="1066"/>
    </location>
</feature>
<name>A0A420XZX0_9PEZI</name>
<evidence type="ECO:0000313" key="8">
    <source>
        <dbReference type="EMBL" id="RKU41227.1"/>
    </source>
</evidence>
<dbReference type="Pfam" id="PF25150">
    <property type="entry name" value="TPR_Trm732"/>
    <property type="match status" value="1"/>
</dbReference>
<proteinExistence type="inferred from homology"/>
<evidence type="ECO:0000313" key="9">
    <source>
        <dbReference type="Proteomes" id="UP000275385"/>
    </source>
</evidence>
<dbReference type="Pfam" id="PF26523">
    <property type="entry name" value="Trm732_C"/>
    <property type="match status" value="1"/>
</dbReference>
<evidence type="ECO:0000256" key="3">
    <source>
        <dbReference type="SAM" id="Coils"/>
    </source>
</evidence>
<comment type="caution">
    <text evidence="8">The sequence shown here is derived from an EMBL/GenBank/DDBJ whole genome shotgun (WGS) entry which is preliminary data.</text>
</comment>
<dbReference type="PANTHER" id="PTHR14387:SF0">
    <property type="entry name" value="DUF2428 DOMAIN-CONTAINING PROTEIN"/>
    <property type="match status" value="1"/>
</dbReference>
<keyword evidence="3" id="KW-0175">Coiled coil</keyword>
<evidence type="ECO:0000256" key="2">
    <source>
        <dbReference type="ARBA" id="ARBA00022694"/>
    </source>
</evidence>
<protein>
    <submittedName>
        <fullName evidence="8">Uncharacterized protein</fullName>
    </submittedName>
</protein>
<dbReference type="GO" id="GO:0030488">
    <property type="term" value="P:tRNA methylation"/>
    <property type="evidence" value="ECO:0007669"/>
    <property type="project" value="TreeGrafter"/>
</dbReference>
<organism evidence="8 9">
    <name type="scientific">Coniochaeta pulveracea</name>
    <dbReference type="NCBI Taxonomy" id="177199"/>
    <lineage>
        <taxon>Eukaryota</taxon>
        <taxon>Fungi</taxon>
        <taxon>Dikarya</taxon>
        <taxon>Ascomycota</taxon>
        <taxon>Pezizomycotina</taxon>
        <taxon>Sordariomycetes</taxon>
        <taxon>Sordariomycetidae</taxon>
        <taxon>Coniochaetales</taxon>
        <taxon>Coniochaetaceae</taxon>
        <taxon>Coniochaeta</taxon>
    </lineage>
</organism>
<dbReference type="GO" id="GO:0005829">
    <property type="term" value="C:cytosol"/>
    <property type="evidence" value="ECO:0007669"/>
    <property type="project" value="TreeGrafter"/>
</dbReference>
<feature type="compositionally biased region" description="Basic and acidic residues" evidence="4">
    <location>
        <begin position="424"/>
        <end position="436"/>
    </location>
</feature>
<feature type="coiled-coil region" evidence="3">
    <location>
        <begin position="613"/>
        <end position="640"/>
    </location>
</feature>
<dbReference type="InterPro" id="IPR019442">
    <property type="entry name" value="THADA/TRM732_DUF2428"/>
</dbReference>
<dbReference type="Proteomes" id="UP000275385">
    <property type="component" value="Unassembled WGS sequence"/>
</dbReference>
<dbReference type="InterPro" id="IPR051954">
    <property type="entry name" value="tRNA_methyltransferase_THADA"/>
</dbReference>
<accession>A0A420XZX0</accession>
<dbReference type="InterPro" id="IPR016024">
    <property type="entry name" value="ARM-type_fold"/>
</dbReference>
<dbReference type="InterPro" id="IPR056843">
    <property type="entry name" value="THADA-like_TPR"/>
</dbReference>
<evidence type="ECO:0000256" key="4">
    <source>
        <dbReference type="SAM" id="MobiDB-lite"/>
    </source>
</evidence>
<comment type="similarity">
    <text evidence="1">Belongs to the THADA family.</text>
</comment>
<dbReference type="EMBL" id="QVQW01000079">
    <property type="protein sequence ID" value="RKU41227.1"/>
    <property type="molecule type" value="Genomic_DNA"/>
</dbReference>
<reference evidence="8 9" key="1">
    <citation type="submission" date="2018-08" db="EMBL/GenBank/DDBJ databases">
        <title>Draft genome of the lignicolous fungus Coniochaeta pulveracea.</title>
        <authorList>
            <person name="Borstlap C.J."/>
            <person name="De Witt R.N."/>
            <person name="Botha A."/>
            <person name="Volschenk H."/>
        </authorList>
    </citation>
    <scope>NUCLEOTIDE SEQUENCE [LARGE SCALE GENOMIC DNA]</scope>
    <source>
        <strain evidence="8 9">CAB683</strain>
    </source>
</reference>
<dbReference type="Pfam" id="PF10350">
    <property type="entry name" value="DUF2428"/>
    <property type="match status" value="1"/>
</dbReference>
<gene>
    <name evidence="8" type="ORF">DL546_000434</name>
</gene>
<dbReference type="Pfam" id="PF25151">
    <property type="entry name" value="TPR_Trm732_C"/>
    <property type="match status" value="1"/>
</dbReference>
<dbReference type="PANTHER" id="PTHR14387">
    <property type="entry name" value="THADA/DEATH RECEPTOR INTERACTING PROTEIN"/>
    <property type="match status" value="1"/>
</dbReference>
<feature type="region of interest" description="Disordered" evidence="4">
    <location>
        <begin position="424"/>
        <end position="445"/>
    </location>
</feature>
<dbReference type="InterPro" id="IPR056842">
    <property type="entry name" value="THADA-like_TPR_C"/>
</dbReference>
<keyword evidence="2" id="KW-0819">tRNA processing</keyword>
<evidence type="ECO:0000259" key="6">
    <source>
        <dbReference type="Pfam" id="PF25150"/>
    </source>
</evidence>
<keyword evidence="9" id="KW-1185">Reference proteome</keyword>
<evidence type="ECO:0000256" key="1">
    <source>
        <dbReference type="ARBA" id="ARBA00010409"/>
    </source>
</evidence>
<feature type="domain" description="DUF2428" evidence="5">
    <location>
        <begin position="675"/>
        <end position="911"/>
    </location>
</feature>
<dbReference type="OrthoDB" id="73997at2759"/>
<dbReference type="STRING" id="177199.A0A420XZX0"/>
<evidence type="ECO:0000259" key="5">
    <source>
        <dbReference type="Pfam" id="PF10350"/>
    </source>
</evidence>